<dbReference type="InterPro" id="IPR020825">
    <property type="entry name" value="Phe-tRNA_synthase-like_B3/B4"/>
</dbReference>
<dbReference type="SUPFAM" id="SSF56037">
    <property type="entry name" value="PheT/TilS domain"/>
    <property type="match status" value="1"/>
</dbReference>
<evidence type="ECO:0000256" key="5">
    <source>
        <dbReference type="ARBA" id="ARBA00012814"/>
    </source>
</evidence>
<dbReference type="InterPro" id="IPR004532">
    <property type="entry name" value="Phe-tRNA-ligase_IIc_bsu_bact"/>
</dbReference>
<dbReference type="InterPro" id="IPR033714">
    <property type="entry name" value="tRNA_bind_bactPheRS"/>
</dbReference>
<keyword evidence="16" id="KW-0030">Aminoacyl-tRNA synthetase</keyword>
<organism evidence="22">
    <name type="scientific">marine metagenome</name>
    <dbReference type="NCBI Taxonomy" id="408172"/>
    <lineage>
        <taxon>unclassified sequences</taxon>
        <taxon>metagenomes</taxon>
        <taxon>ecological metagenomes</taxon>
    </lineage>
</organism>
<evidence type="ECO:0000259" key="20">
    <source>
        <dbReference type="PROSITE" id="PS51447"/>
    </source>
</evidence>
<dbReference type="FunFam" id="2.40.50.140:FF:000045">
    <property type="entry name" value="Phenylalanine--tRNA ligase beta subunit"/>
    <property type="match status" value="1"/>
</dbReference>
<keyword evidence="14" id="KW-0694">RNA-binding</keyword>
<dbReference type="Gene3D" id="2.40.50.140">
    <property type="entry name" value="Nucleic acid-binding proteins"/>
    <property type="match status" value="1"/>
</dbReference>
<evidence type="ECO:0000259" key="19">
    <source>
        <dbReference type="PROSITE" id="PS50886"/>
    </source>
</evidence>
<dbReference type="HAMAP" id="MF_00283">
    <property type="entry name" value="Phe_tRNA_synth_beta1"/>
    <property type="match status" value="1"/>
</dbReference>
<evidence type="ECO:0000313" key="22">
    <source>
        <dbReference type="EMBL" id="SUZ76384.1"/>
    </source>
</evidence>
<feature type="domain" description="TRNA-binding" evidence="19">
    <location>
        <begin position="13"/>
        <end position="121"/>
    </location>
</feature>
<evidence type="ECO:0000256" key="15">
    <source>
        <dbReference type="ARBA" id="ARBA00022917"/>
    </source>
</evidence>
<dbReference type="InterPro" id="IPR012340">
    <property type="entry name" value="NA-bd_OB-fold"/>
</dbReference>
<dbReference type="SUPFAM" id="SSF46955">
    <property type="entry name" value="Putative DNA-binding domain"/>
    <property type="match status" value="1"/>
</dbReference>
<feature type="domain" description="B5" evidence="21">
    <location>
        <begin position="385"/>
        <end position="462"/>
    </location>
</feature>
<feature type="domain" description="FDX-ACB" evidence="20">
    <location>
        <begin position="681"/>
        <end position="774"/>
    </location>
</feature>
<dbReference type="SUPFAM" id="SSF50249">
    <property type="entry name" value="Nucleic acid-binding proteins"/>
    <property type="match status" value="1"/>
</dbReference>
<evidence type="ECO:0000256" key="16">
    <source>
        <dbReference type="ARBA" id="ARBA00023146"/>
    </source>
</evidence>
<dbReference type="PROSITE" id="PS51447">
    <property type="entry name" value="FDX_ACB"/>
    <property type="match status" value="1"/>
</dbReference>
<comment type="subcellular location">
    <subcellularLocation>
        <location evidence="2">Cytoplasm</location>
    </subcellularLocation>
</comment>
<proteinExistence type="inferred from homology"/>
<evidence type="ECO:0000256" key="7">
    <source>
        <dbReference type="ARBA" id="ARBA00022490"/>
    </source>
</evidence>
<dbReference type="Pfam" id="PF03484">
    <property type="entry name" value="B5"/>
    <property type="match status" value="1"/>
</dbReference>
<dbReference type="Pfam" id="PF17759">
    <property type="entry name" value="tRNA_synthFbeta"/>
    <property type="match status" value="1"/>
</dbReference>
<evidence type="ECO:0000256" key="11">
    <source>
        <dbReference type="ARBA" id="ARBA00022741"/>
    </source>
</evidence>
<dbReference type="InterPro" id="IPR005147">
    <property type="entry name" value="tRNA_synthase_B5-dom"/>
</dbReference>
<keyword evidence="7" id="KW-0963">Cytoplasm</keyword>
<sequence>MRGAPLDGTVSPGRGLEDVVVGRVVSAEKHPNADRLTLCEVDGGKGIVSVVCGAPNVLEGAWYPFAAVGAVLPGDLKLKKSKIRGEVSHGMLCSAKELGLGTDHAGIYQIHGEFIPGESFIEAMGLDDVTMDVEITANRGDLLSHLGIARELAHAGKGTVLVPDFPDDPKISLTFERDLEEARFGAVGIRIEDPDLCSRYLGVVIRGVSVGESPAWLQQRLRGAGARPINNVVDATNYVMLELGQPLHAFDLNKLEGTSIVVRRAGEKESKFATLDEEHRALSSDMLMICDLQKPVAIGGVMGGLESEVTNDTVDVLLEGALFNPQSIRATRKKLGLSTDASYRFERGVDPEGIELAVSRAAALILSTAGGVIDGPVLDCCPVEFEADVVSLRLSRIEHVLGVGFTSLEVRSLLEPLGFQLVDGDEGVVNVRVPGFRSYDVTREIDLIEEIARTHGYDKFPAEMRPYRPSNVPDHPMFELEEELRRVLASRGLFEAQTPAFVPESEGDVQVANPLTSTEPFVRRAILPSLLRRVEHNFAHGNRDVRLFEIATSFRKAEKGEPPREETHLAVVMTGRREPSHWSRQDEFIAVWDLKALLETVARISYAGTAKVIVEADVVAPFHEGTCLAVMDRTDLSVGHGGLVLSSEIDAPVWAGDIWGFEITLPSNPLRLPTPEHVPLPTFPAIERDLALIVPLGHTSAELDLLIRNSGGVLLESLEIFDLYFDPENDNGVRSLAFRLRFRSADRTLKDKEVDRSVDLILRRLKEELDVEPRG</sequence>
<accession>A0A381QC12</accession>
<protein>
    <recommendedName>
        <fullName evidence="6">Phenylalanine--tRNA ligase beta subunit</fullName>
        <ecNumber evidence="5">6.1.1.20</ecNumber>
    </recommendedName>
    <alternativeName>
        <fullName evidence="17">Phenylalanyl-tRNA synthetase beta subunit</fullName>
    </alternativeName>
</protein>
<dbReference type="GO" id="GO:0009328">
    <property type="term" value="C:phenylalanine-tRNA ligase complex"/>
    <property type="evidence" value="ECO:0007669"/>
    <property type="project" value="TreeGrafter"/>
</dbReference>
<dbReference type="Gene3D" id="3.30.70.380">
    <property type="entry name" value="Ferrodoxin-fold anticodon-binding domain"/>
    <property type="match status" value="1"/>
</dbReference>
<evidence type="ECO:0000256" key="10">
    <source>
        <dbReference type="ARBA" id="ARBA00022723"/>
    </source>
</evidence>
<dbReference type="InterPro" id="IPR009061">
    <property type="entry name" value="DNA-bd_dom_put_sf"/>
</dbReference>
<evidence type="ECO:0000256" key="9">
    <source>
        <dbReference type="ARBA" id="ARBA00022598"/>
    </source>
</evidence>
<dbReference type="NCBIfam" id="TIGR00472">
    <property type="entry name" value="pheT_bact"/>
    <property type="match status" value="1"/>
</dbReference>
<dbReference type="SMART" id="SM00896">
    <property type="entry name" value="FDX-ACB"/>
    <property type="match status" value="1"/>
</dbReference>
<evidence type="ECO:0000256" key="4">
    <source>
        <dbReference type="ARBA" id="ARBA00011209"/>
    </source>
</evidence>
<dbReference type="InterPro" id="IPR005121">
    <property type="entry name" value="Fdx_antiC-bd"/>
</dbReference>
<keyword evidence="10" id="KW-0479">Metal-binding</keyword>
<keyword evidence="12" id="KW-0067">ATP-binding</keyword>
<dbReference type="EMBL" id="UINC01001276">
    <property type="protein sequence ID" value="SUZ76384.1"/>
    <property type="molecule type" value="Genomic_DNA"/>
</dbReference>
<comment type="catalytic activity">
    <reaction evidence="18">
        <text>tRNA(Phe) + L-phenylalanine + ATP = L-phenylalanyl-tRNA(Phe) + AMP + diphosphate + H(+)</text>
        <dbReference type="Rhea" id="RHEA:19413"/>
        <dbReference type="Rhea" id="RHEA-COMP:9668"/>
        <dbReference type="Rhea" id="RHEA-COMP:9699"/>
        <dbReference type="ChEBI" id="CHEBI:15378"/>
        <dbReference type="ChEBI" id="CHEBI:30616"/>
        <dbReference type="ChEBI" id="CHEBI:33019"/>
        <dbReference type="ChEBI" id="CHEBI:58095"/>
        <dbReference type="ChEBI" id="CHEBI:78442"/>
        <dbReference type="ChEBI" id="CHEBI:78531"/>
        <dbReference type="ChEBI" id="CHEBI:456215"/>
        <dbReference type="EC" id="6.1.1.20"/>
    </reaction>
</comment>
<evidence type="ECO:0000259" key="21">
    <source>
        <dbReference type="PROSITE" id="PS51483"/>
    </source>
</evidence>
<dbReference type="PROSITE" id="PS51483">
    <property type="entry name" value="B5"/>
    <property type="match status" value="1"/>
</dbReference>
<evidence type="ECO:0000256" key="6">
    <source>
        <dbReference type="ARBA" id="ARBA00017032"/>
    </source>
</evidence>
<dbReference type="GO" id="GO:0000287">
    <property type="term" value="F:magnesium ion binding"/>
    <property type="evidence" value="ECO:0007669"/>
    <property type="project" value="InterPro"/>
</dbReference>
<dbReference type="CDD" id="cd02796">
    <property type="entry name" value="tRNA_bind_bactPheRS"/>
    <property type="match status" value="1"/>
</dbReference>
<dbReference type="SMART" id="SM00873">
    <property type="entry name" value="B3_4"/>
    <property type="match status" value="1"/>
</dbReference>
<comment type="subunit">
    <text evidence="4">Tetramer of two alpha and two beta subunits.</text>
</comment>
<keyword evidence="9" id="KW-0436">Ligase</keyword>
<evidence type="ECO:0000256" key="17">
    <source>
        <dbReference type="ARBA" id="ARBA00033189"/>
    </source>
</evidence>
<dbReference type="PANTHER" id="PTHR10947">
    <property type="entry name" value="PHENYLALANYL-TRNA SYNTHETASE BETA CHAIN AND LEUCINE-RICH REPEAT-CONTAINING PROTEIN 47"/>
    <property type="match status" value="1"/>
</dbReference>
<keyword evidence="11" id="KW-0547">Nucleotide-binding</keyword>
<dbReference type="AlphaFoldDB" id="A0A381QC12"/>
<dbReference type="PANTHER" id="PTHR10947:SF0">
    <property type="entry name" value="PHENYLALANINE--TRNA LIGASE BETA SUBUNIT"/>
    <property type="match status" value="1"/>
</dbReference>
<evidence type="ECO:0000256" key="14">
    <source>
        <dbReference type="ARBA" id="ARBA00022884"/>
    </source>
</evidence>
<comment type="cofactor">
    <cofactor evidence="1">
        <name>Mg(2+)</name>
        <dbReference type="ChEBI" id="CHEBI:18420"/>
    </cofactor>
</comment>
<dbReference type="InterPro" id="IPR045864">
    <property type="entry name" value="aa-tRNA-synth_II/BPL/LPL"/>
</dbReference>
<dbReference type="Pfam" id="PF01588">
    <property type="entry name" value="tRNA_bind"/>
    <property type="match status" value="1"/>
</dbReference>
<name>A0A381QC12_9ZZZZ</name>
<evidence type="ECO:0000256" key="8">
    <source>
        <dbReference type="ARBA" id="ARBA00022555"/>
    </source>
</evidence>
<evidence type="ECO:0000256" key="18">
    <source>
        <dbReference type="ARBA" id="ARBA00049255"/>
    </source>
</evidence>
<dbReference type="GO" id="GO:0006432">
    <property type="term" value="P:phenylalanyl-tRNA aminoacylation"/>
    <property type="evidence" value="ECO:0007669"/>
    <property type="project" value="InterPro"/>
</dbReference>
<dbReference type="GO" id="GO:0004826">
    <property type="term" value="F:phenylalanine-tRNA ligase activity"/>
    <property type="evidence" value="ECO:0007669"/>
    <property type="project" value="UniProtKB-EC"/>
</dbReference>
<dbReference type="EC" id="6.1.1.20" evidence="5"/>
<comment type="similarity">
    <text evidence="3">Belongs to the phenylalanyl-tRNA synthetase beta subunit family. Type 1 subfamily.</text>
</comment>
<evidence type="ECO:0000256" key="2">
    <source>
        <dbReference type="ARBA" id="ARBA00004496"/>
    </source>
</evidence>
<dbReference type="SUPFAM" id="SSF54991">
    <property type="entry name" value="Anticodon-binding domain of PheRS"/>
    <property type="match status" value="1"/>
</dbReference>
<dbReference type="InterPro" id="IPR002547">
    <property type="entry name" value="tRNA-bd_dom"/>
</dbReference>
<gene>
    <name evidence="22" type="ORF">METZ01_LOCUS29238</name>
</gene>
<evidence type="ECO:0000256" key="1">
    <source>
        <dbReference type="ARBA" id="ARBA00001946"/>
    </source>
</evidence>
<reference evidence="22" key="1">
    <citation type="submission" date="2018-05" db="EMBL/GenBank/DDBJ databases">
        <authorList>
            <person name="Lanie J.A."/>
            <person name="Ng W.-L."/>
            <person name="Kazmierczak K.M."/>
            <person name="Andrzejewski T.M."/>
            <person name="Davidsen T.M."/>
            <person name="Wayne K.J."/>
            <person name="Tettelin H."/>
            <person name="Glass J.I."/>
            <person name="Rusch D."/>
            <person name="Podicherti R."/>
            <person name="Tsui H.-C.T."/>
            <person name="Winkler M.E."/>
        </authorList>
    </citation>
    <scope>NUCLEOTIDE SEQUENCE</scope>
</reference>
<dbReference type="SMART" id="SM00874">
    <property type="entry name" value="B5"/>
    <property type="match status" value="1"/>
</dbReference>
<dbReference type="InterPro" id="IPR045060">
    <property type="entry name" value="Phe-tRNA-ligase_IIc_bsu"/>
</dbReference>
<dbReference type="FunFam" id="3.50.40.10:FF:000001">
    <property type="entry name" value="Phenylalanine--tRNA ligase beta subunit"/>
    <property type="match status" value="1"/>
</dbReference>
<evidence type="ECO:0000256" key="13">
    <source>
        <dbReference type="ARBA" id="ARBA00022842"/>
    </source>
</evidence>
<dbReference type="SUPFAM" id="SSF55681">
    <property type="entry name" value="Class II aaRS and biotin synthetases"/>
    <property type="match status" value="1"/>
</dbReference>
<keyword evidence="15" id="KW-0648">Protein biosynthesis</keyword>
<keyword evidence="8" id="KW-0820">tRNA-binding</keyword>
<dbReference type="PROSITE" id="PS50886">
    <property type="entry name" value="TRBD"/>
    <property type="match status" value="1"/>
</dbReference>
<dbReference type="Gene3D" id="3.30.930.10">
    <property type="entry name" value="Bira Bifunctional Protein, Domain 2"/>
    <property type="match status" value="1"/>
</dbReference>
<dbReference type="InterPro" id="IPR005146">
    <property type="entry name" value="B3/B4_tRNA-bd"/>
</dbReference>
<evidence type="ECO:0000256" key="3">
    <source>
        <dbReference type="ARBA" id="ARBA00008653"/>
    </source>
</evidence>
<dbReference type="Pfam" id="PF03147">
    <property type="entry name" value="FDX-ACB"/>
    <property type="match status" value="1"/>
</dbReference>
<dbReference type="GO" id="GO:0000049">
    <property type="term" value="F:tRNA binding"/>
    <property type="evidence" value="ECO:0007669"/>
    <property type="project" value="UniProtKB-KW"/>
</dbReference>
<dbReference type="GO" id="GO:0005524">
    <property type="term" value="F:ATP binding"/>
    <property type="evidence" value="ECO:0007669"/>
    <property type="project" value="UniProtKB-KW"/>
</dbReference>
<dbReference type="InterPro" id="IPR041616">
    <property type="entry name" value="PheRS_beta_core"/>
</dbReference>
<evidence type="ECO:0000256" key="12">
    <source>
        <dbReference type="ARBA" id="ARBA00022840"/>
    </source>
</evidence>
<dbReference type="InterPro" id="IPR036690">
    <property type="entry name" value="Fdx_antiC-bd_sf"/>
</dbReference>
<dbReference type="Pfam" id="PF03483">
    <property type="entry name" value="B3_4"/>
    <property type="match status" value="1"/>
</dbReference>
<dbReference type="NCBIfam" id="NF045760">
    <property type="entry name" value="YtpR"/>
    <property type="match status" value="1"/>
</dbReference>
<dbReference type="Gene3D" id="3.50.40.10">
    <property type="entry name" value="Phenylalanyl-trna Synthetase, Chain B, domain 3"/>
    <property type="match status" value="1"/>
</dbReference>
<dbReference type="Gene3D" id="3.30.56.10">
    <property type="match status" value="2"/>
</dbReference>
<keyword evidence="13" id="KW-0460">Magnesium</keyword>